<protein>
    <submittedName>
        <fullName evidence="1">Uncharacterized protein</fullName>
    </submittedName>
</protein>
<dbReference type="RefSeq" id="WP_147073727.1">
    <property type="nucleotide sequence ID" value="NZ_AP021884.1"/>
</dbReference>
<accession>A0A512L9B9</accession>
<dbReference type="AlphaFoldDB" id="A0A512L9B9"/>
<keyword evidence="2" id="KW-1185">Reference proteome</keyword>
<dbReference type="OrthoDB" id="8704006at2"/>
<reference evidence="1 2" key="1">
    <citation type="submission" date="2019-07" db="EMBL/GenBank/DDBJ databases">
        <title>Whole genome shotgun sequence of Thiobacillus plumbophilus NBRC 107929.</title>
        <authorList>
            <person name="Hosoyama A."/>
            <person name="Uohara A."/>
            <person name="Ohji S."/>
            <person name="Ichikawa N."/>
        </authorList>
    </citation>
    <scope>NUCLEOTIDE SEQUENCE [LARGE SCALE GENOMIC DNA]</scope>
    <source>
        <strain evidence="1 2">NBRC 107929</strain>
    </source>
</reference>
<dbReference type="Proteomes" id="UP000321337">
    <property type="component" value="Unassembled WGS sequence"/>
</dbReference>
<proteinExistence type="predicted"/>
<evidence type="ECO:0000313" key="2">
    <source>
        <dbReference type="Proteomes" id="UP000321337"/>
    </source>
</evidence>
<gene>
    <name evidence="1" type="ORF">TPL01_22170</name>
</gene>
<organism evidence="1 2">
    <name type="scientific">Sulfuriferula plumbiphila</name>
    <dbReference type="NCBI Taxonomy" id="171865"/>
    <lineage>
        <taxon>Bacteria</taxon>
        <taxon>Pseudomonadati</taxon>
        <taxon>Pseudomonadota</taxon>
        <taxon>Betaproteobacteria</taxon>
        <taxon>Nitrosomonadales</taxon>
        <taxon>Sulfuricellaceae</taxon>
        <taxon>Sulfuriferula</taxon>
    </lineage>
</organism>
<sequence length="103" mass="11646">MITAIHHGQKFDTMLPVRAPGDIEYLVKESEVITGRPGRKFVISGADRLVYRIQWHPIGYKVQRLDDADNPTCTLYMLPGEFHMHSLGEALRAGQLFSPPVSR</sequence>
<comment type="caution">
    <text evidence="1">The sequence shown here is derived from an EMBL/GenBank/DDBJ whole genome shotgun (WGS) entry which is preliminary data.</text>
</comment>
<name>A0A512L9B9_9PROT</name>
<dbReference type="EMBL" id="BKAD01000023">
    <property type="protein sequence ID" value="GEP31079.1"/>
    <property type="molecule type" value="Genomic_DNA"/>
</dbReference>
<evidence type="ECO:0000313" key="1">
    <source>
        <dbReference type="EMBL" id="GEP31079.1"/>
    </source>
</evidence>